<evidence type="ECO:0000256" key="1">
    <source>
        <dbReference type="ARBA" id="ARBA00004196"/>
    </source>
</evidence>
<feature type="signal peptide" evidence="5">
    <location>
        <begin position="1"/>
        <end position="22"/>
    </location>
</feature>
<keyword evidence="3" id="KW-0813">Transport</keyword>
<evidence type="ECO:0000313" key="6">
    <source>
        <dbReference type="EMBL" id="MCQ4813729.1"/>
    </source>
</evidence>
<evidence type="ECO:0000256" key="2">
    <source>
        <dbReference type="ARBA" id="ARBA00009023"/>
    </source>
</evidence>
<protein>
    <submittedName>
        <fullName evidence="6">TRAP transporter substrate-binding protein</fullName>
    </submittedName>
</protein>
<dbReference type="Proteomes" id="UP001205919">
    <property type="component" value="Unassembled WGS sequence"/>
</dbReference>
<gene>
    <name evidence="6" type="ORF">NE630_04720</name>
</gene>
<dbReference type="NCBIfam" id="TIGR00787">
    <property type="entry name" value="dctP"/>
    <property type="match status" value="1"/>
</dbReference>
<dbReference type="GO" id="GO:0030288">
    <property type="term" value="C:outer membrane-bounded periplasmic space"/>
    <property type="evidence" value="ECO:0007669"/>
    <property type="project" value="InterPro"/>
</dbReference>
<evidence type="ECO:0000256" key="3">
    <source>
        <dbReference type="ARBA" id="ARBA00022448"/>
    </source>
</evidence>
<keyword evidence="7" id="KW-1185">Reference proteome</keyword>
<comment type="subcellular location">
    <subcellularLocation>
        <location evidence="1">Cell envelope</location>
    </subcellularLocation>
</comment>
<evidence type="ECO:0000256" key="5">
    <source>
        <dbReference type="SAM" id="SignalP"/>
    </source>
</evidence>
<comment type="similarity">
    <text evidence="2">Belongs to the bacterial solute-binding protein 7 family.</text>
</comment>
<dbReference type="EMBL" id="JANFYT010000008">
    <property type="protein sequence ID" value="MCQ4813729.1"/>
    <property type="molecule type" value="Genomic_DNA"/>
</dbReference>
<name>A0AAW5K1U3_9BACT</name>
<accession>A0AAW5K1U3</accession>
<dbReference type="InterPro" id="IPR018389">
    <property type="entry name" value="DctP_fam"/>
</dbReference>
<proteinExistence type="inferred from homology"/>
<dbReference type="InterPro" id="IPR004682">
    <property type="entry name" value="TRAP_DctP"/>
</dbReference>
<evidence type="ECO:0000256" key="4">
    <source>
        <dbReference type="ARBA" id="ARBA00022729"/>
    </source>
</evidence>
<reference evidence="6 7" key="1">
    <citation type="submission" date="2022-06" db="EMBL/GenBank/DDBJ databases">
        <title>Isolation of gut microbiota from human fecal samples.</title>
        <authorList>
            <person name="Pamer E.G."/>
            <person name="Barat B."/>
            <person name="Waligurski E."/>
            <person name="Medina S."/>
            <person name="Paddock L."/>
            <person name="Mostad J."/>
        </authorList>
    </citation>
    <scope>NUCLEOTIDE SEQUENCE [LARGE SCALE GENOMIC DNA]</scope>
    <source>
        <strain evidence="6 7">DFI.9.90</strain>
    </source>
</reference>
<keyword evidence="4 5" id="KW-0732">Signal</keyword>
<dbReference type="PANTHER" id="PTHR33376">
    <property type="match status" value="1"/>
</dbReference>
<organism evidence="6 7">
    <name type="scientific">Cloacibacillus evryensis</name>
    <dbReference type="NCBI Taxonomy" id="508460"/>
    <lineage>
        <taxon>Bacteria</taxon>
        <taxon>Thermotogati</taxon>
        <taxon>Synergistota</taxon>
        <taxon>Synergistia</taxon>
        <taxon>Synergistales</taxon>
        <taxon>Synergistaceae</taxon>
        <taxon>Cloacibacillus</taxon>
    </lineage>
</organism>
<dbReference type="GO" id="GO:0055085">
    <property type="term" value="P:transmembrane transport"/>
    <property type="evidence" value="ECO:0007669"/>
    <property type="project" value="InterPro"/>
</dbReference>
<dbReference type="PANTHER" id="PTHR33376:SF4">
    <property type="entry name" value="SIALIC ACID-BINDING PERIPLASMIC PROTEIN SIAP"/>
    <property type="match status" value="1"/>
</dbReference>
<dbReference type="RefSeq" id="WP_008709535.1">
    <property type="nucleotide sequence ID" value="NZ_CABKQM010000003.1"/>
</dbReference>
<sequence>MKKLTTLTAVLCIMLFATAALAAPKQEFAVANDSTDDTVTGLMTLKLKEVLEAKSKGAMKVNAFTNSQLGSDREITQSLQNGELAFVVQTTAPQTNFVPKAAVFDLPNLFPNKKVARKALDKFQKDIEPEYAKAGIIMLGLGDQGFRVLSSNKPITKIDDFKGLKLRTMENKYHVQYWQALGANPTPLPFSELYLALQQGTVTGQENPYEVIVATKLYEVQKYVVDTNHLFHYITIIMSKSIYDKLPAADQKLIRDAAREVIVWGREQADKRHADRVSILKKHNVKIIELNEKMLGEMQAKSKPVYDNITKAVGGDLVKKLQDAVKESAK</sequence>
<dbReference type="Gene3D" id="3.40.190.170">
    <property type="entry name" value="Bacterial extracellular solute-binding protein, family 7"/>
    <property type="match status" value="1"/>
</dbReference>
<dbReference type="AlphaFoldDB" id="A0AAW5K1U3"/>
<dbReference type="NCBIfam" id="NF037995">
    <property type="entry name" value="TRAP_S1"/>
    <property type="match status" value="1"/>
</dbReference>
<dbReference type="GeneID" id="95757398"/>
<comment type="caution">
    <text evidence="6">The sequence shown here is derived from an EMBL/GenBank/DDBJ whole genome shotgun (WGS) entry which is preliminary data.</text>
</comment>
<dbReference type="Pfam" id="PF03480">
    <property type="entry name" value="DctP"/>
    <property type="match status" value="1"/>
</dbReference>
<dbReference type="PIRSF" id="PIRSF006470">
    <property type="entry name" value="DctB"/>
    <property type="match status" value="1"/>
</dbReference>
<dbReference type="CDD" id="cd13603">
    <property type="entry name" value="PBP2_TRAP_Siap_TeaA_like"/>
    <property type="match status" value="1"/>
</dbReference>
<dbReference type="InterPro" id="IPR038404">
    <property type="entry name" value="TRAP_DctP_sf"/>
</dbReference>
<feature type="chain" id="PRO_5043812110" evidence="5">
    <location>
        <begin position="23"/>
        <end position="330"/>
    </location>
</feature>
<evidence type="ECO:0000313" key="7">
    <source>
        <dbReference type="Proteomes" id="UP001205919"/>
    </source>
</evidence>